<keyword evidence="5" id="KW-0808">Transferase</keyword>
<evidence type="ECO:0000256" key="4">
    <source>
        <dbReference type="ARBA" id="ARBA00022676"/>
    </source>
</evidence>
<dbReference type="SUPFAM" id="SSF53756">
    <property type="entry name" value="UDP-Glycosyltransferase/glycogen phosphorylase"/>
    <property type="match status" value="1"/>
</dbReference>
<keyword evidence="4" id="KW-0328">Glycosyltransferase</keyword>
<dbReference type="AlphaFoldDB" id="A0A7R8WH35"/>
<dbReference type="NCBIfam" id="TIGR00215">
    <property type="entry name" value="lpxB"/>
    <property type="match status" value="1"/>
</dbReference>
<evidence type="ECO:0000256" key="7">
    <source>
        <dbReference type="ARBA" id="ARBA00048975"/>
    </source>
</evidence>
<accession>A0A7R8WH35</accession>
<name>A0A7R8WH35_9CRUS</name>
<comment type="catalytic activity">
    <reaction evidence="7">
        <text>a lipid X + a UDP-2-N,3-O-bis[(3R)-3-hydroxyacyl]-alpha-D-glucosamine = a lipid A disaccharide + UDP + H(+)</text>
        <dbReference type="Rhea" id="RHEA:67828"/>
        <dbReference type="ChEBI" id="CHEBI:15378"/>
        <dbReference type="ChEBI" id="CHEBI:58223"/>
        <dbReference type="ChEBI" id="CHEBI:137748"/>
        <dbReference type="ChEBI" id="CHEBI:176338"/>
        <dbReference type="ChEBI" id="CHEBI:176343"/>
        <dbReference type="EC" id="2.4.1.182"/>
    </reaction>
</comment>
<keyword evidence="2" id="KW-0444">Lipid biosynthesis</keyword>
<evidence type="ECO:0000256" key="6">
    <source>
        <dbReference type="ARBA" id="ARBA00023098"/>
    </source>
</evidence>
<keyword evidence="6" id="KW-0443">Lipid metabolism</keyword>
<protein>
    <recommendedName>
        <fullName evidence="1">lipid-A-disaccharide synthase</fullName>
        <ecNumber evidence="1">2.4.1.182</ecNumber>
    </recommendedName>
</protein>
<evidence type="ECO:0000256" key="1">
    <source>
        <dbReference type="ARBA" id="ARBA00012687"/>
    </source>
</evidence>
<proteinExistence type="predicted"/>
<keyword evidence="3" id="KW-0441">Lipid A biosynthesis</keyword>
<dbReference type="Pfam" id="PF02684">
    <property type="entry name" value="LpxB"/>
    <property type="match status" value="1"/>
</dbReference>
<organism evidence="8">
    <name type="scientific">Cyprideis torosa</name>
    <dbReference type="NCBI Taxonomy" id="163714"/>
    <lineage>
        <taxon>Eukaryota</taxon>
        <taxon>Metazoa</taxon>
        <taxon>Ecdysozoa</taxon>
        <taxon>Arthropoda</taxon>
        <taxon>Crustacea</taxon>
        <taxon>Oligostraca</taxon>
        <taxon>Ostracoda</taxon>
        <taxon>Podocopa</taxon>
        <taxon>Podocopida</taxon>
        <taxon>Cytherocopina</taxon>
        <taxon>Cytheroidea</taxon>
        <taxon>Cytherideidae</taxon>
        <taxon>Cyprideis</taxon>
    </lineage>
</organism>
<dbReference type="PANTHER" id="PTHR30372">
    <property type="entry name" value="LIPID-A-DISACCHARIDE SYNTHASE"/>
    <property type="match status" value="1"/>
</dbReference>
<evidence type="ECO:0000256" key="5">
    <source>
        <dbReference type="ARBA" id="ARBA00022679"/>
    </source>
</evidence>
<dbReference type="EC" id="2.4.1.182" evidence="1"/>
<evidence type="ECO:0000256" key="2">
    <source>
        <dbReference type="ARBA" id="ARBA00022516"/>
    </source>
</evidence>
<dbReference type="GO" id="GO:0008915">
    <property type="term" value="F:lipid-A-disaccharide synthase activity"/>
    <property type="evidence" value="ECO:0007669"/>
    <property type="project" value="UniProtKB-EC"/>
</dbReference>
<dbReference type="GO" id="GO:0016020">
    <property type="term" value="C:membrane"/>
    <property type="evidence" value="ECO:0007669"/>
    <property type="project" value="GOC"/>
</dbReference>
<dbReference type="GO" id="GO:0005543">
    <property type="term" value="F:phospholipid binding"/>
    <property type="evidence" value="ECO:0007669"/>
    <property type="project" value="TreeGrafter"/>
</dbReference>
<dbReference type="OrthoDB" id="2419at2759"/>
<reference evidence="8" key="1">
    <citation type="submission" date="2020-11" db="EMBL/GenBank/DDBJ databases">
        <authorList>
            <person name="Tran Van P."/>
        </authorList>
    </citation>
    <scope>NUCLEOTIDE SEQUENCE</scope>
</reference>
<evidence type="ECO:0000313" key="8">
    <source>
        <dbReference type="EMBL" id="CAD7231538.1"/>
    </source>
</evidence>
<gene>
    <name evidence="8" type="ORF">CTOB1V02_LOCUS9385</name>
</gene>
<evidence type="ECO:0000256" key="3">
    <source>
        <dbReference type="ARBA" id="ARBA00022556"/>
    </source>
</evidence>
<dbReference type="PANTHER" id="PTHR30372:SF4">
    <property type="entry name" value="LIPID-A-DISACCHARIDE SYNTHASE, MITOCHONDRIAL-RELATED"/>
    <property type="match status" value="1"/>
</dbReference>
<dbReference type="InterPro" id="IPR003835">
    <property type="entry name" value="Glyco_trans_19"/>
</dbReference>
<dbReference type="GO" id="GO:0009245">
    <property type="term" value="P:lipid A biosynthetic process"/>
    <property type="evidence" value="ECO:0007669"/>
    <property type="project" value="UniProtKB-KW"/>
</dbReference>
<sequence length="368" mass="41243">MHGAGLVRAMQEKRPGLHFFGVGGSSLIDAGVEALVDVRELSVMGFTEVFSSLHVLRKALRKAKKEMNVRRPALVILVDFADFNLRLAKAAHGMGIPVFYYIPPKVWVWRKHRVKQLAKYVTCAAVILPFEEAYLQDNGVRAKYVGNPVSETIQPRFYQNQFSEKYSIDNDRAIIGIFPGSRKKEVALLLPIFLEAARRMQKKYSKELTFVIPLAPTMSPEDLEINGLAEYRKHLDIHLIAEDRYELMASCDAAVAASGTVTLELALLSVPMVVAYKLSPVSYGVGKLMIDLPFFSLVNLISKKEVVTELLQNQVTPGSVEIELARVLFDEDVRAMMRREYNNIKTTLGQHRPSPEAAELALHTLDMG</sequence>
<dbReference type="Gene3D" id="3.40.50.2000">
    <property type="entry name" value="Glycogen Phosphorylase B"/>
    <property type="match status" value="1"/>
</dbReference>
<dbReference type="EMBL" id="OB663618">
    <property type="protein sequence ID" value="CAD7231538.1"/>
    <property type="molecule type" value="Genomic_DNA"/>
</dbReference>